<dbReference type="EMBL" id="JBHLTC010000057">
    <property type="protein sequence ID" value="MFC0629460.1"/>
    <property type="molecule type" value="Genomic_DNA"/>
</dbReference>
<evidence type="ECO:0000313" key="1">
    <source>
        <dbReference type="EMBL" id="MFC0629460.1"/>
    </source>
</evidence>
<proteinExistence type="predicted"/>
<dbReference type="RefSeq" id="WP_380057585.1">
    <property type="nucleotide sequence ID" value="NZ_JBHLTC010000057.1"/>
</dbReference>
<keyword evidence="2" id="KW-1185">Reference proteome</keyword>
<name>A0ABV6QXU0_9ACTN</name>
<sequence length="104" mass="11951">MGLSKVVERWPVFARQVRGALGRDGEAELASQVDELRVVELCECGDDFCQSFYVERPPDDVYPSDSHRSWYCDDEELGWDGHLILDVVDERIAFVEVLYRAPLD</sequence>
<evidence type="ECO:0000313" key="2">
    <source>
        <dbReference type="Proteomes" id="UP001589890"/>
    </source>
</evidence>
<accession>A0ABV6QXU0</accession>
<protein>
    <submittedName>
        <fullName evidence="1">Uncharacterized protein</fullName>
    </submittedName>
</protein>
<reference evidence="1 2" key="1">
    <citation type="submission" date="2024-09" db="EMBL/GenBank/DDBJ databases">
        <authorList>
            <person name="Sun Q."/>
            <person name="Mori K."/>
        </authorList>
    </citation>
    <scope>NUCLEOTIDE SEQUENCE [LARGE SCALE GENOMIC DNA]</scope>
    <source>
        <strain evidence="1 2">CGMCC 1.15906</strain>
    </source>
</reference>
<comment type="caution">
    <text evidence="1">The sequence shown here is derived from an EMBL/GenBank/DDBJ whole genome shotgun (WGS) entry which is preliminary data.</text>
</comment>
<organism evidence="1 2">
    <name type="scientific">Kribbella deserti</name>
    <dbReference type="NCBI Taxonomy" id="1926257"/>
    <lineage>
        <taxon>Bacteria</taxon>
        <taxon>Bacillati</taxon>
        <taxon>Actinomycetota</taxon>
        <taxon>Actinomycetes</taxon>
        <taxon>Propionibacteriales</taxon>
        <taxon>Kribbellaceae</taxon>
        <taxon>Kribbella</taxon>
    </lineage>
</organism>
<dbReference type="Proteomes" id="UP001589890">
    <property type="component" value="Unassembled WGS sequence"/>
</dbReference>
<gene>
    <name evidence="1" type="ORF">ACFFGN_35685</name>
</gene>